<dbReference type="AlphaFoldDB" id="A0A1G9V5E2"/>
<dbReference type="SUPFAM" id="SSF55729">
    <property type="entry name" value="Acyl-CoA N-acyltransferases (Nat)"/>
    <property type="match status" value="1"/>
</dbReference>
<name>A0A1G9V5E2_9EURY</name>
<protein>
    <submittedName>
        <fullName evidence="2">Protein N-acetyltransferase, RimJ/RimL family</fullName>
    </submittedName>
</protein>
<dbReference type="EMBL" id="FNIA01000005">
    <property type="protein sequence ID" value="SDM67392.1"/>
    <property type="molecule type" value="Genomic_DNA"/>
</dbReference>
<dbReference type="Proteomes" id="UP000199370">
    <property type="component" value="Unassembled WGS sequence"/>
</dbReference>
<reference evidence="2 3" key="1">
    <citation type="submission" date="2016-10" db="EMBL/GenBank/DDBJ databases">
        <authorList>
            <person name="de Groot N.N."/>
        </authorList>
    </citation>
    <scope>NUCLEOTIDE SEQUENCE [LARGE SCALE GENOMIC DNA]</scope>
    <source>
        <strain evidence="3">EB21,IBRC-M 10013,KCTC 4048</strain>
    </source>
</reference>
<feature type="domain" description="N-acetyltransferase" evidence="1">
    <location>
        <begin position="22"/>
        <end position="180"/>
    </location>
</feature>
<accession>A0A1G9V5E2</accession>
<dbReference type="OrthoDB" id="350775at2157"/>
<evidence type="ECO:0000259" key="1">
    <source>
        <dbReference type="PROSITE" id="PS51186"/>
    </source>
</evidence>
<dbReference type="PROSITE" id="PS51186">
    <property type="entry name" value="GNAT"/>
    <property type="match status" value="1"/>
</dbReference>
<proteinExistence type="predicted"/>
<sequence>MNLDPVTLAGEYVRLEPLDPDEHLDDLTAAGSDERIFRWFADAYATPGKMREFVETALESQADGDALPFATVRQDTGEAVGSTRFCNIRPANRSVEIGWTWLAPDEWRTAANTEAKLLQLRHAFEEWDCVRVEFETAAGNERSREALERIGAVEEGILRRHMLIHGEPRDSAYYSILDSEWPDVERDLEAKLDR</sequence>
<evidence type="ECO:0000313" key="3">
    <source>
        <dbReference type="Proteomes" id="UP000199370"/>
    </source>
</evidence>
<gene>
    <name evidence="2" type="ORF">SAMN05192554_105200</name>
</gene>
<dbReference type="GO" id="GO:0016747">
    <property type="term" value="F:acyltransferase activity, transferring groups other than amino-acyl groups"/>
    <property type="evidence" value="ECO:0007669"/>
    <property type="project" value="InterPro"/>
</dbReference>
<evidence type="ECO:0000313" key="2">
    <source>
        <dbReference type="EMBL" id="SDM67392.1"/>
    </source>
</evidence>
<dbReference type="InterPro" id="IPR016181">
    <property type="entry name" value="Acyl_CoA_acyltransferase"/>
</dbReference>
<dbReference type="InterPro" id="IPR000182">
    <property type="entry name" value="GNAT_dom"/>
</dbReference>
<dbReference type="Gene3D" id="3.40.630.30">
    <property type="match status" value="1"/>
</dbReference>
<keyword evidence="3" id="KW-1185">Reference proteome</keyword>
<dbReference type="PANTHER" id="PTHR43610">
    <property type="entry name" value="BLL6696 PROTEIN"/>
    <property type="match status" value="1"/>
</dbReference>
<keyword evidence="2" id="KW-0808">Transferase</keyword>
<dbReference type="STRING" id="996166.SAMN05192554_105200"/>
<dbReference type="Pfam" id="PF13302">
    <property type="entry name" value="Acetyltransf_3"/>
    <property type="match status" value="1"/>
</dbReference>
<dbReference type="RefSeq" id="WP_089732198.1">
    <property type="nucleotide sequence ID" value="NZ_FNIA01000005.1"/>
</dbReference>
<dbReference type="PANTHER" id="PTHR43610:SF1">
    <property type="entry name" value="N-ACETYLTRANSFERASE DOMAIN-CONTAINING PROTEIN"/>
    <property type="match status" value="1"/>
</dbReference>
<organism evidence="2 3">
    <name type="scientific">Haloarchaeobius iranensis</name>
    <dbReference type="NCBI Taxonomy" id="996166"/>
    <lineage>
        <taxon>Archaea</taxon>
        <taxon>Methanobacteriati</taxon>
        <taxon>Methanobacteriota</taxon>
        <taxon>Stenosarchaea group</taxon>
        <taxon>Halobacteria</taxon>
        <taxon>Halobacteriales</taxon>
        <taxon>Halorubellaceae</taxon>
        <taxon>Haloarchaeobius</taxon>
    </lineage>
</organism>